<gene>
    <name evidence="2" type="ORF">GPJ16_21390</name>
</gene>
<feature type="chain" id="PRO_5037500867" evidence="1">
    <location>
        <begin position="23"/>
        <end position="207"/>
    </location>
</feature>
<evidence type="ECO:0000256" key="1">
    <source>
        <dbReference type="SAM" id="SignalP"/>
    </source>
</evidence>
<evidence type="ECO:0000313" key="3">
    <source>
        <dbReference type="Proteomes" id="UP000799330"/>
    </source>
</evidence>
<accession>A0A966L6S1</accession>
<evidence type="ECO:0000313" key="2">
    <source>
        <dbReference type="EMBL" id="NCS59255.1"/>
    </source>
</evidence>
<reference evidence="2" key="1">
    <citation type="journal article" date="2019" name="Mol. Ecol.">
        <title>Genome evolution and host-microbiome shifts correspond with intraspecific niche divergence within harmful algal bloom-forming Microcystis aeruginosa.</title>
        <authorList>
            <person name="Jackrel S.L."/>
            <person name="White J.D."/>
            <person name="Evans J.T."/>
            <person name="Buffin K."/>
            <person name="Hayden K."/>
            <person name="Sarnelle O."/>
            <person name="Denef V.J."/>
        </authorList>
    </citation>
    <scope>NUCLEOTIDE SEQUENCE</scope>
    <source>
        <strain evidence="2">G11-04</strain>
    </source>
</reference>
<proteinExistence type="predicted"/>
<protein>
    <submittedName>
        <fullName evidence="2">Uncharacterized protein</fullName>
    </submittedName>
</protein>
<dbReference type="Proteomes" id="UP000799330">
    <property type="component" value="Unassembled WGS sequence"/>
</dbReference>
<comment type="caution">
    <text evidence="2">The sequence shown here is derived from an EMBL/GenBank/DDBJ whole genome shotgun (WGS) entry which is preliminary data.</text>
</comment>
<dbReference type="AlphaFoldDB" id="A0A966L6S1"/>
<feature type="signal peptide" evidence="1">
    <location>
        <begin position="1"/>
        <end position="22"/>
    </location>
</feature>
<keyword evidence="1" id="KW-0732">Signal</keyword>
<dbReference type="EMBL" id="JAADAI010000401">
    <property type="protein sequence ID" value="NCS59255.1"/>
    <property type="molecule type" value="Genomic_DNA"/>
</dbReference>
<name>A0A966L6S1_MICAE</name>
<sequence length="207" mass="23483">MKLFNSQNLLSASLLGLSTLFAGSFPLVKAQSVKNVPFEVCFNSDTFVRPSARERINLIRRNSHRIGTNTTDAEILNDGRWKSDILTFSEYYGASGGGDLILFSGVWSVDGIYKCSDKFAETNSIGRPNPQTQVRLFKYKLKQIKWTNNKYIFVVEPRSKGLQILHYRKTQQHLASKKPFPIVVIDIKGNTLGKCGTVYYCEFQLKK</sequence>
<organism evidence="2 3">
    <name type="scientific">Microcystis aeruginosa G11-04</name>
    <dbReference type="NCBI Taxonomy" id="2685956"/>
    <lineage>
        <taxon>Bacteria</taxon>
        <taxon>Bacillati</taxon>
        <taxon>Cyanobacteriota</taxon>
        <taxon>Cyanophyceae</taxon>
        <taxon>Oscillatoriophycideae</taxon>
        <taxon>Chroococcales</taxon>
        <taxon>Microcystaceae</taxon>
        <taxon>Microcystis</taxon>
    </lineage>
</organism>